<dbReference type="AlphaFoldDB" id="A0A0F9GZR8"/>
<comment type="caution">
    <text evidence="1">The sequence shown here is derived from an EMBL/GenBank/DDBJ whole genome shotgun (WGS) entry which is preliminary data.</text>
</comment>
<proteinExistence type="predicted"/>
<accession>A0A0F9GZR8</accession>
<name>A0A0F9GZR8_9ZZZZ</name>
<reference evidence="1" key="1">
    <citation type="journal article" date="2015" name="Nature">
        <title>Complex archaea that bridge the gap between prokaryotes and eukaryotes.</title>
        <authorList>
            <person name="Spang A."/>
            <person name="Saw J.H."/>
            <person name="Jorgensen S.L."/>
            <person name="Zaremba-Niedzwiedzka K."/>
            <person name="Martijn J."/>
            <person name="Lind A.E."/>
            <person name="van Eijk R."/>
            <person name="Schleper C."/>
            <person name="Guy L."/>
            <person name="Ettema T.J."/>
        </authorList>
    </citation>
    <scope>NUCLEOTIDE SEQUENCE</scope>
</reference>
<organism evidence="1">
    <name type="scientific">marine sediment metagenome</name>
    <dbReference type="NCBI Taxonomy" id="412755"/>
    <lineage>
        <taxon>unclassified sequences</taxon>
        <taxon>metagenomes</taxon>
        <taxon>ecological metagenomes</taxon>
    </lineage>
</organism>
<gene>
    <name evidence="1" type="ORF">LCGC14_1765810</name>
</gene>
<protein>
    <submittedName>
        <fullName evidence="1">Uncharacterized protein</fullName>
    </submittedName>
</protein>
<sequence>MIADFYTQHRERWARRPEHRVRVFLRTRLLDGPGPSVLVGTLQLDTVTGKVTCDPEPGLGAEDKPAIGLLGEVWAWADDAMPQVAGL</sequence>
<evidence type="ECO:0000313" key="1">
    <source>
        <dbReference type="EMBL" id="KKM04280.1"/>
    </source>
</evidence>
<dbReference type="EMBL" id="LAZR01016489">
    <property type="protein sequence ID" value="KKM04280.1"/>
    <property type="molecule type" value="Genomic_DNA"/>
</dbReference>